<organism evidence="1">
    <name type="scientific">marine sediment metagenome</name>
    <dbReference type="NCBI Taxonomy" id="412755"/>
    <lineage>
        <taxon>unclassified sequences</taxon>
        <taxon>metagenomes</taxon>
        <taxon>ecological metagenomes</taxon>
    </lineage>
</organism>
<evidence type="ECO:0000313" key="1">
    <source>
        <dbReference type="EMBL" id="KKM87930.1"/>
    </source>
</evidence>
<comment type="caution">
    <text evidence="1">The sequence shown here is derived from an EMBL/GenBank/DDBJ whole genome shotgun (WGS) entry which is preliminary data.</text>
</comment>
<name>A0A0F9NGQ6_9ZZZZ</name>
<dbReference type="AlphaFoldDB" id="A0A0F9NGQ6"/>
<dbReference type="EMBL" id="LAZR01007030">
    <property type="protein sequence ID" value="KKM87930.1"/>
    <property type="molecule type" value="Genomic_DNA"/>
</dbReference>
<protein>
    <submittedName>
        <fullName evidence="1">Uncharacterized protein</fullName>
    </submittedName>
</protein>
<accession>A0A0F9NGQ6</accession>
<reference evidence="1" key="1">
    <citation type="journal article" date="2015" name="Nature">
        <title>Complex archaea that bridge the gap between prokaryotes and eukaryotes.</title>
        <authorList>
            <person name="Spang A."/>
            <person name="Saw J.H."/>
            <person name="Jorgensen S.L."/>
            <person name="Zaremba-Niedzwiedzka K."/>
            <person name="Martijn J."/>
            <person name="Lind A.E."/>
            <person name="van Eijk R."/>
            <person name="Schleper C."/>
            <person name="Guy L."/>
            <person name="Ettema T.J."/>
        </authorList>
    </citation>
    <scope>NUCLEOTIDE SEQUENCE</scope>
</reference>
<proteinExistence type="predicted"/>
<gene>
    <name evidence="1" type="ORF">LCGC14_1263890</name>
</gene>
<sequence length="162" mass="18765">MSKPAKTREELEADGIFLDGKIVPKWFIEQSDAASIKTYLLRFILRAKKAREPAYIHDFDYYLTALEHEEKSPEWIGARMEADARLKDNRAAVAHKHKIMGKIQSELWFRGVRMGGRDSVKDPSELVVPPTLQDIDEIENFLTCPITKQAQKQLELWRILRA</sequence>